<name>A0A542E5X6_9MICO</name>
<sequence>MQYWYNVDSGQVETDETKSQGAHVMGPYASQDEASRALQSARERTEQWDAEDRDWNARGGAGITDEDLED</sequence>
<gene>
    <name evidence="2" type="ORF">FB458_3876</name>
</gene>
<proteinExistence type="predicted"/>
<evidence type="ECO:0000256" key="1">
    <source>
        <dbReference type="SAM" id="MobiDB-lite"/>
    </source>
</evidence>
<protein>
    <recommendedName>
        <fullName evidence="4">Methionine aminopeptidase</fullName>
    </recommendedName>
</protein>
<dbReference type="RefSeq" id="WP_141849922.1">
    <property type="nucleotide sequence ID" value="NZ_BAAAPR010000023.1"/>
</dbReference>
<reference evidence="2 3" key="1">
    <citation type="submission" date="2019-06" db="EMBL/GenBank/DDBJ databases">
        <title>Sequencing the genomes of 1000 actinobacteria strains.</title>
        <authorList>
            <person name="Klenk H.-P."/>
        </authorList>
    </citation>
    <scope>NUCLEOTIDE SEQUENCE [LARGE SCALE GENOMIC DNA]</scope>
    <source>
        <strain evidence="2 3">DSM 18607</strain>
    </source>
</reference>
<organism evidence="2 3">
    <name type="scientific">Lapillicoccus jejuensis</name>
    <dbReference type="NCBI Taxonomy" id="402171"/>
    <lineage>
        <taxon>Bacteria</taxon>
        <taxon>Bacillati</taxon>
        <taxon>Actinomycetota</taxon>
        <taxon>Actinomycetes</taxon>
        <taxon>Micrococcales</taxon>
        <taxon>Intrasporangiaceae</taxon>
        <taxon>Lapillicoccus</taxon>
    </lineage>
</organism>
<comment type="caution">
    <text evidence="2">The sequence shown here is derived from an EMBL/GenBank/DDBJ whole genome shotgun (WGS) entry which is preliminary data.</text>
</comment>
<evidence type="ECO:0000313" key="2">
    <source>
        <dbReference type="EMBL" id="TQJ10740.1"/>
    </source>
</evidence>
<evidence type="ECO:0008006" key="4">
    <source>
        <dbReference type="Google" id="ProtNLM"/>
    </source>
</evidence>
<dbReference type="EMBL" id="VFMN01000001">
    <property type="protein sequence ID" value="TQJ10740.1"/>
    <property type="molecule type" value="Genomic_DNA"/>
</dbReference>
<evidence type="ECO:0000313" key="3">
    <source>
        <dbReference type="Proteomes" id="UP000317893"/>
    </source>
</evidence>
<accession>A0A542E5X6</accession>
<dbReference type="OrthoDB" id="3268477at2"/>
<dbReference type="AlphaFoldDB" id="A0A542E5X6"/>
<feature type="region of interest" description="Disordered" evidence="1">
    <location>
        <begin position="1"/>
        <end position="70"/>
    </location>
</feature>
<keyword evidence="3" id="KW-1185">Reference proteome</keyword>
<dbReference type="Proteomes" id="UP000317893">
    <property type="component" value="Unassembled WGS sequence"/>
</dbReference>